<keyword evidence="3" id="KW-1185">Reference proteome</keyword>
<name>A0A2B7Z1M9_POLH7</name>
<accession>A0A2B7Z1M9</accession>
<gene>
    <name evidence="2" type="ORF">AJ80_01020</name>
</gene>
<evidence type="ECO:0000313" key="2">
    <source>
        <dbReference type="EMBL" id="PGH27310.1"/>
    </source>
</evidence>
<proteinExistence type="predicted"/>
<dbReference type="EMBL" id="PDNA01000008">
    <property type="protein sequence ID" value="PGH27310.1"/>
    <property type="molecule type" value="Genomic_DNA"/>
</dbReference>
<dbReference type="AlphaFoldDB" id="A0A2B7Z1M9"/>
<feature type="region of interest" description="Disordered" evidence="1">
    <location>
        <begin position="19"/>
        <end position="50"/>
    </location>
</feature>
<sequence>MAKVAVERFWNKANSIPTSNASNALSVSRALRTKSPQANRRKFESDDMARETTPENIFALPGSPITIYRIIGYAIRVDNRSNVSKLLAVSVKSNDLVRRQG</sequence>
<reference evidence="2 3" key="1">
    <citation type="submission" date="2017-10" db="EMBL/GenBank/DDBJ databases">
        <title>Comparative genomics in systemic dimorphic fungi from Ajellomycetaceae.</title>
        <authorList>
            <person name="Munoz J.F."/>
            <person name="Mcewen J.G."/>
            <person name="Clay O.K."/>
            <person name="Cuomo C.A."/>
        </authorList>
    </citation>
    <scope>NUCLEOTIDE SEQUENCE [LARGE SCALE GENOMIC DNA]</scope>
    <source>
        <strain evidence="2 3">UAMH7299</strain>
    </source>
</reference>
<comment type="caution">
    <text evidence="2">The sequence shown here is derived from an EMBL/GenBank/DDBJ whole genome shotgun (WGS) entry which is preliminary data.</text>
</comment>
<feature type="compositionally biased region" description="Basic and acidic residues" evidence="1">
    <location>
        <begin position="41"/>
        <end position="50"/>
    </location>
</feature>
<organism evidence="2 3">
    <name type="scientific">Polytolypa hystricis (strain UAMH7299)</name>
    <dbReference type="NCBI Taxonomy" id="1447883"/>
    <lineage>
        <taxon>Eukaryota</taxon>
        <taxon>Fungi</taxon>
        <taxon>Dikarya</taxon>
        <taxon>Ascomycota</taxon>
        <taxon>Pezizomycotina</taxon>
        <taxon>Eurotiomycetes</taxon>
        <taxon>Eurotiomycetidae</taxon>
        <taxon>Onygenales</taxon>
        <taxon>Onygenales incertae sedis</taxon>
        <taxon>Polytolypa</taxon>
    </lineage>
</organism>
<protein>
    <submittedName>
        <fullName evidence="2">Uncharacterized protein</fullName>
    </submittedName>
</protein>
<evidence type="ECO:0000256" key="1">
    <source>
        <dbReference type="SAM" id="MobiDB-lite"/>
    </source>
</evidence>
<dbReference type="Proteomes" id="UP000224634">
    <property type="component" value="Unassembled WGS sequence"/>
</dbReference>
<evidence type="ECO:0000313" key="3">
    <source>
        <dbReference type="Proteomes" id="UP000224634"/>
    </source>
</evidence>